<feature type="compositionally biased region" description="Polar residues" evidence="1">
    <location>
        <begin position="214"/>
        <end position="231"/>
    </location>
</feature>
<evidence type="ECO:0000259" key="2">
    <source>
        <dbReference type="Pfam" id="PF17107"/>
    </source>
</evidence>
<proteinExistence type="predicted"/>
<feature type="domain" description="NACHT-NTPase and P-loop NTPases N-terminal" evidence="2">
    <location>
        <begin position="14"/>
        <end position="136"/>
    </location>
</feature>
<sequence length="231" mass="25898">MDDDMASDVIESVGDTTTALQEVEKSYSECKETEDLPNAFCKVLQRVDLVKRTLQYFSSHVSEHEHDKEFWEEAKANMDRCEQRAKNVQVLFRKVVPARNKSRLERYRETAKTLGGIEENKVETLMVGLLGDVKSLAGTCVVELEGPMAEAVENIQIEELSKELSKAIEELIDLPPSLSEVASENSINNWSRGTQNINTGRGTQNNNTSNGQQYIGQSQTFGHNLDQSAKK</sequence>
<accession>A0A9W9CAM5</accession>
<evidence type="ECO:0000313" key="4">
    <source>
        <dbReference type="Proteomes" id="UP001140513"/>
    </source>
</evidence>
<organism evidence="3 4">
    <name type="scientific">Didymosphaeria variabile</name>
    <dbReference type="NCBI Taxonomy" id="1932322"/>
    <lineage>
        <taxon>Eukaryota</taxon>
        <taxon>Fungi</taxon>
        <taxon>Dikarya</taxon>
        <taxon>Ascomycota</taxon>
        <taxon>Pezizomycotina</taxon>
        <taxon>Dothideomycetes</taxon>
        <taxon>Pleosporomycetidae</taxon>
        <taxon>Pleosporales</taxon>
        <taxon>Massarineae</taxon>
        <taxon>Didymosphaeriaceae</taxon>
        <taxon>Didymosphaeria</taxon>
    </lineage>
</organism>
<dbReference type="RefSeq" id="XP_056070881.1">
    <property type="nucleotide sequence ID" value="XM_056216634.1"/>
</dbReference>
<gene>
    <name evidence="3" type="ORF">N0V89_007874</name>
</gene>
<comment type="caution">
    <text evidence="3">The sequence shown here is derived from an EMBL/GenBank/DDBJ whole genome shotgun (WGS) entry which is preliminary data.</text>
</comment>
<dbReference type="AlphaFoldDB" id="A0A9W9CAM5"/>
<evidence type="ECO:0000313" key="3">
    <source>
        <dbReference type="EMBL" id="KAJ4352525.1"/>
    </source>
</evidence>
<dbReference type="OrthoDB" id="3758369at2759"/>
<dbReference type="Proteomes" id="UP001140513">
    <property type="component" value="Unassembled WGS sequence"/>
</dbReference>
<name>A0A9W9CAM5_9PLEO</name>
<feature type="region of interest" description="Disordered" evidence="1">
    <location>
        <begin position="189"/>
        <end position="231"/>
    </location>
</feature>
<dbReference type="GeneID" id="80911404"/>
<keyword evidence="4" id="KW-1185">Reference proteome</keyword>
<reference evidence="3" key="1">
    <citation type="submission" date="2022-10" db="EMBL/GenBank/DDBJ databases">
        <title>Tapping the CABI collections for fungal endophytes: first genome assemblies for Collariella, Neodidymelliopsis, Ascochyta clinopodiicola, Didymella pomorum, Didymosphaeria variabile, Neocosmospora piperis and Neocucurbitaria cava.</title>
        <authorList>
            <person name="Hill R."/>
        </authorList>
    </citation>
    <scope>NUCLEOTIDE SEQUENCE</scope>
    <source>
        <strain evidence="3">IMI 356815</strain>
    </source>
</reference>
<protein>
    <recommendedName>
        <fullName evidence="2">NACHT-NTPase and P-loop NTPases N-terminal domain-containing protein</fullName>
    </recommendedName>
</protein>
<dbReference type="Pfam" id="PF17107">
    <property type="entry name" value="SesA"/>
    <property type="match status" value="1"/>
</dbReference>
<feature type="compositionally biased region" description="Low complexity" evidence="1">
    <location>
        <begin position="193"/>
        <end position="213"/>
    </location>
</feature>
<dbReference type="EMBL" id="JAPEUX010000005">
    <property type="protein sequence ID" value="KAJ4352525.1"/>
    <property type="molecule type" value="Genomic_DNA"/>
</dbReference>
<dbReference type="InterPro" id="IPR031352">
    <property type="entry name" value="SesA"/>
</dbReference>
<evidence type="ECO:0000256" key="1">
    <source>
        <dbReference type="SAM" id="MobiDB-lite"/>
    </source>
</evidence>